<keyword evidence="4" id="KW-1185">Reference proteome</keyword>
<dbReference type="PANTHER" id="PTHR37574:SF1">
    <property type="entry name" value="LIPASE B"/>
    <property type="match status" value="1"/>
</dbReference>
<feature type="chain" id="PRO_5042130578" evidence="2">
    <location>
        <begin position="26"/>
        <end position="393"/>
    </location>
</feature>
<feature type="signal peptide" evidence="2">
    <location>
        <begin position="1"/>
        <end position="25"/>
    </location>
</feature>
<dbReference type="InterPro" id="IPR053228">
    <property type="entry name" value="Stereospecific_Lipase"/>
</dbReference>
<protein>
    <submittedName>
        <fullName evidence="3">Alpha/beta-hydrolase</fullName>
    </submittedName>
</protein>
<evidence type="ECO:0000256" key="2">
    <source>
        <dbReference type="SAM" id="SignalP"/>
    </source>
</evidence>
<proteinExistence type="predicted"/>
<evidence type="ECO:0000313" key="4">
    <source>
        <dbReference type="Proteomes" id="UP001232148"/>
    </source>
</evidence>
<evidence type="ECO:0000313" key="3">
    <source>
        <dbReference type="EMBL" id="KAK2025272.1"/>
    </source>
</evidence>
<organism evidence="3 4">
    <name type="scientific">Colletotrichum zoysiae</name>
    <dbReference type="NCBI Taxonomy" id="1216348"/>
    <lineage>
        <taxon>Eukaryota</taxon>
        <taxon>Fungi</taxon>
        <taxon>Dikarya</taxon>
        <taxon>Ascomycota</taxon>
        <taxon>Pezizomycotina</taxon>
        <taxon>Sordariomycetes</taxon>
        <taxon>Hypocreomycetidae</taxon>
        <taxon>Glomerellales</taxon>
        <taxon>Glomerellaceae</taxon>
        <taxon>Colletotrichum</taxon>
        <taxon>Colletotrichum graminicola species complex</taxon>
    </lineage>
</organism>
<evidence type="ECO:0000256" key="1">
    <source>
        <dbReference type="SAM" id="MobiDB-lite"/>
    </source>
</evidence>
<dbReference type="PANTHER" id="PTHR37574">
    <property type="entry name" value="LIPASE B"/>
    <property type="match status" value="1"/>
</dbReference>
<feature type="region of interest" description="Disordered" evidence="1">
    <location>
        <begin position="43"/>
        <end position="89"/>
    </location>
</feature>
<dbReference type="Gene3D" id="3.40.50.1820">
    <property type="entry name" value="alpha/beta hydrolase"/>
    <property type="match status" value="1"/>
</dbReference>
<reference evidence="3" key="1">
    <citation type="submission" date="2021-06" db="EMBL/GenBank/DDBJ databases">
        <title>Comparative genomics, transcriptomics and evolutionary studies reveal genomic signatures of adaptation to plant cell wall in hemibiotrophic fungi.</title>
        <authorList>
            <consortium name="DOE Joint Genome Institute"/>
            <person name="Baroncelli R."/>
            <person name="Diaz J.F."/>
            <person name="Benocci T."/>
            <person name="Peng M."/>
            <person name="Battaglia E."/>
            <person name="Haridas S."/>
            <person name="Andreopoulos W."/>
            <person name="Labutti K."/>
            <person name="Pangilinan J."/>
            <person name="Floch G.L."/>
            <person name="Makela M.R."/>
            <person name="Henrissat B."/>
            <person name="Grigoriev I.V."/>
            <person name="Crouch J.A."/>
            <person name="De Vries R.P."/>
            <person name="Sukno S.A."/>
            <person name="Thon M.R."/>
        </authorList>
    </citation>
    <scope>NUCLEOTIDE SEQUENCE</scope>
    <source>
        <strain evidence="3">MAFF235873</strain>
    </source>
</reference>
<dbReference type="Proteomes" id="UP001232148">
    <property type="component" value="Unassembled WGS sequence"/>
</dbReference>
<accession>A0AAD9LY77</accession>
<comment type="caution">
    <text evidence="3">The sequence shown here is derived from an EMBL/GenBank/DDBJ whole genome shotgun (WGS) entry which is preliminary data.</text>
</comment>
<keyword evidence="2" id="KW-0732">Signal</keyword>
<dbReference type="AlphaFoldDB" id="A0AAD9LY77"/>
<dbReference type="EMBL" id="MU842941">
    <property type="protein sequence ID" value="KAK2025272.1"/>
    <property type="molecule type" value="Genomic_DNA"/>
</dbReference>
<dbReference type="SUPFAM" id="SSF53474">
    <property type="entry name" value="alpha/beta-Hydrolases"/>
    <property type="match status" value="1"/>
</dbReference>
<name>A0AAD9LY77_9PEZI</name>
<sequence length="393" mass="42159">MRITQAATASLALCLTKIVVWPVSGQPSAPTTDIVKSNQTLTVEHKPRESHAQGSRHPPGDGVDSTENVNPDPKSQIYPKRSDSDAPYSMSERELRSKIYFPETFNASSGKQPVILIPGTAVMAGSTYRANLGPLLDKSDFANPLWVNIPDASFDDAQESSEYVAYAMNYIQTSTGRKPAVVAWGQGSLNVQWAFKYWPSTRDAVTDLVALGPDFHGTTVAFPGCDSILSILGCAPSVYQHMYGSQFVRTLRADGGDSAYVPTTSIFSSADQIVQPQSGSKASALINDARGAEASNIEVRAACPNTPAGASVTHEGLLYNALAFALLKDALAHEGPGRLERIDKKVCGNPAAGKLSAAQIEATDDVLDDATMDVLLYFNKVREEPDIKTYAKK</sequence>
<gene>
    <name evidence="3" type="ORF">LX32DRAFT_703718</name>
</gene>
<dbReference type="InterPro" id="IPR029058">
    <property type="entry name" value="AB_hydrolase_fold"/>
</dbReference>